<keyword evidence="3" id="KW-0560">Oxidoreductase</keyword>
<keyword evidence="6" id="KW-0520">NAD</keyword>
<keyword evidence="10" id="KW-1185">Reference proteome</keyword>
<dbReference type="SUPFAM" id="SSF51735">
    <property type="entry name" value="NAD(P)-binding Rossmann-fold domains"/>
    <property type="match status" value="1"/>
</dbReference>
<dbReference type="InterPro" id="IPR022694">
    <property type="entry name" value="3-OHacyl-CoA_DH"/>
</dbReference>
<evidence type="ECO:0000259" key="8">
    <source>
        <dbReference type="Pfam" id="PF02737"/>
    </source>
</evidence>
<sequence>MEVKKIGVLGAGAMGSGIALVAAQSGYDVVLSDIDLAFVDKGLKWIGNFLNKSVEKGKMTAEQKDAIIGKIVRTTGVDEFNDVDVVIEAIIEDLQVKKDAFNQLDQVCKPEALLTTNTSSISITQIAASTKRPDRVAGLHFFNPAPVMRLVEIIRGYYTSDDTVNTLLDVTVKFNKKSIVVKKDSPGFVVNRVMMAQYIEAIKLVEEGVATPEDVDIAVKLGLNHPMGPFELHDFTGTDIGYHVANYFCDECKDIRWNPPLALKELIRAGRLGRKTGSGWYNY</sequence>
<evidence type="ECO:0000256" key="3">
    <source>
        <dbReference type="ARBA" id="ARBA00023002"/>
    </source>
</evidence>
<evidence type="ECO:0000313" key="9">
    <source>
        <dbReference type="EMBL" id="MDF9409655.1"/>
    </source>
</evidence>
<feature type="domain" description="3-hydroxyacyl-CoA dehydrogenase NAD binding" evidence="8">
    <location>
        <begin position="5"/>
        <end position="184"/>
    </location>
</feature>
<evidence type="ECO:0000256" key="2">
    <source>
        <dbReference type="ARBA" id="ARBA00009463"/>
    </source>
</evidence>
<comment type="similarity">
    <text evidence="2">Belongs to the 3-hydroxyacyl-CoA dehydrogenase family.</text>
</comment>
<feature type="binding site" evidence="6">
    <location>
        <position position="143"/>
    </location>
    <ligand>
        <name>NAD(+)</name>
        <dbReference type="ChEBI" id="CHEBI:57540"/>
    </ligand>
</feature>
<dbReference type="InterPro" id="IPR008927">
    <property type="entry name" value="6-PGluconate_DH-like_C_sf"/>
</dbReference>
<evidence type="ECO:0000256" key="4">
    <source>
        <dbReference type="ARBA" id="ARBA00067747"/>
    </source>
</evidence>
<dbReference type="InterPro" id="IPR006108">
    <property type="entry name" value="3HC_DH_C"/>
</dbReference>
<organism evidence="9 10">
    <name type="scientific">Pelotomaculum isophthalicicum JI</name>
    <dbReference type="NCBI Taxonomy" id="947010"/>
    <lineage>
        <taxon>Bacteria</taxon>
        <taxon>Bacillati</taxon>
        <taxon>Bacillota</taxon>
        <taxon>Clostridia</taxon>
        <taxon>Eubacteriales</taxon>
        <taxon>Desulfotomaculaceae</taxon>
        <taxon>Pelotomaculum</taxon>
    </lineage>
</organism>
<name>A0A9X4JUQ2_9FIRM</name>
<dbReference type="Pfam" id="PF02737">
    <property type="entry name" value="3HCDH_N"/>
    <property type="match status" value="1"/>
</dbReference>
<dbReference type="PANTHER" id="PTHR48075:SF5">
    <property type="entry name" value="3-HYDROXYBUTYRYL-COA DEHYDROGENASE"/>
    <property type="match status" value="1"/>
</dbReference>
<dbReference type="Gene3D" id="3.40.50.720">
    <property type="entry name" value="NAD(P)-binding Rossmann-like Domain"/>
    <property type="match status" value="1"/>
</dbReference>
<feature type="binding site" evidence="6">
    <location>
        <position position="92"/>
    </location>
    <ligand>
        <name>NAD(+)</name>
        <dbReference type="ChEBI" id="CHEBI:57540"/>
    </ligand>
</feature>
<evidence type="ECO:0000256" key="6">
    <source>
        <dbReference type="PIRSR" id="PIRSR000105-2"/>
    </source>
</evidence>
<feature type="domain" description="3-hydroxyacyl-CoA dehydrogenase C-terminal" evidence="7">
    <location>
        <begin position="187"/>
        <end position="283"/>
    </location>
</feature>
<comment type="caution">
    <text evidence="9">The sequence shown here is derived from an EMBL/GenBank/DDBJ whole genome shotgun (WGS) entry which is preliminary data.</text>
</comment>
<accession>A0A9X4JUQ2</accession>
<protein>
    <recommendedName>
        <fullName evidence="4">3-hydroxybutyryl-CoA dehydrogenase</fullName>
    </recommendedName>
</protein>
<reference evidence="9" key="1">
    <citation type="submission" date="2022-02" db="EMBL/GenBank/DDBJ databases">
        <authorList>
            <person name="Leng L."/>
        </authorList>
    </citation>
    <scope>NUCLEOTIDE SEQUENCE</scope>
    <source>
        <strain evidence="9">JI</strain>
    </source>
</reference>
<feature type="binding site" evidence="6">
    <location>
        <position position="119"/>
    </location>
    <ligand>
        <name>NAD(+)</name>
        <dbReference type="ChEBI" id="CHEBI:57540"/>
    </ligand>
</feature>
<dbReference type="GO" id="GO:0008691">
    <property type="term" value="F:3-hydroxybutyryl-CoA dehydrogenase activity"/>
    <property type="evidence" value="ECO:0007669"/>
    <property type="project" value="TreeGrafter"/>
</dbReference>
<evidence type="ECO:0000256" key="5">
    <source>
        <dbReference type="PIRSR" id="PIRSR000105-1"/>
    </source>
</evidence>
<dbReference type="GO" id="GO:0070403">
    <property type="term" value="F:NAD+ binding"/>
    <property type="evidence" value="ECO:0007669"/>
    <property type="project" value="InterPro"/>
</dbReference>
<dbReference type="InterPro" id="IPR013328">
    <property type="entry name" value="6PGD_dom2"/>
</dbReference>
<comment type="pathway">
    <text evidence="1">Lipid metabolism; butanoate metabolism.</text>
</comment>
<feature type="site" description="Important for catalytic activity" evidence="5">
    <location>
        <position position="140"/>
    </location>
</feature>
<dbReference type="PIRSF" id="PIRSF000105">
    <property type="entry name" value="HCDH"/>
    <property type="match status" value="1"/>
</dbReference>
<feature type="binding site" evidence="6">
    <location>
        <begin position="10"/>
        <end position="15"/>
    </location>
    <ligand>
        <name>NAD(+)</name>
        <dbReference type="ChEBI" id="CHEBI:57540"/>
    </ligand>
</feature>
<dbReference type="RefSeq" id="WP_277445153.1">
    <property type="nucleotide sequence ID" value="NZ_JAKOAV010000037.1"/>
</dbReference>
<dbReference type="EMBL" id="JAKOAV010000037">
    <property type="protein sequence ID" value="MDF9409655.1"/>
    <property type="molecule type" value="Genomic_DNA"/>
</dbReference>
<dbReference type="GO" id="GO:0006635">
    <property type="term" value="P:fatty acid beta-oxidation"/>
    <property type="evidence" value="ECO:0007669"/>
    <property type="project" value="TreeGrafter"/>
</dbReference>
<dbReference type="PANTHER" id="PTHR48075">
    <property type="entry name" value="3-HYDROXYACYL-COA DEHYDROGENASE FAMILY PROTEIN"/>
    <property type="match status" value="1"/>
</dbReference>
<dbReference type="SUPFAM" id="SSF48179">
    <property type="entry name" value="6-phosphogluconate dehydrogenase C-terminal domain-like"/>
    <property type="match status" value="1"/>
</dbReference>
<gene>
    <name evidence="9" type="ORF">L7E55_15070</name>
</gene>
<evidence type="ECO:0000313" key="10">
    <source>
        <dbReference type="Proteomes" id="UP001154312"/>
    </source>
</evidence>
<dbReference type="Gene3D" id="1.10.1040.10">
    <property type="entry name" value="N-(1-d-carboxylethyl)-l-norvaline Dehydrogenase, domain 2"/>
    <property type="match status" value="1"/>
</dbReference>
<evidence type="ECO:0000259" key="7">
    <source>
        <dbReference type="Pfam" id="PF00725"/>
    </source>
</evidence>
<feature type="binding site" evidence="6">
    <location>
        <position position="275"/>
    </location>
    <ligand>
        <name>NAD(+)</name>
        <dbReference type="ChEBI" id="CHEBI:57540"/>
    </ligand>
</feature>
<dbReference type="AlphaFoldDB" id="A0A9X4JUQ2"/>
<dbReference type="InterPro" id="IPR006176">
    <property type="entry name" value="3-OHacyl-CoA_DH_NAD-bd"/>
</dbReference>
<dbReference type="Proteomes" id="UP001154312">
    <property type="component" value="Unassembled WGS sequence"/>
</dbReference>
<dbReference type="Pfam" id="PF00725">
    <property type="entry name" value="3HCDH"/>
    <property type="match status" value="1"/>
</dbReference>
<feature type="binding site" evidence="6">
    <location>
        <position position="97"/>
    </location>
    <ligand>
        <name>NAD(+)</name>
        <dbReference type="ChEBI" id="CHEBI:57540"/>
    </ligand>
</feature>
<evidence type="ECO:0000256" key="1">
    <source>
        <dbReference type="ARBA" id="ARBA00005086"/>
    </source>
</evidence>
<proteinExistence type="inferred from homology"/>
<feature type="binding site" evidence="6">
    <location>
        <position position="33"/>
    </location>
    <ligand>
        <name>NAD(+)</name>
        <dbReference type="ChEBI" id="CHEBI:57540"/>
    </ligand>
</feature>
<dbReference type="FunFam" id="3.40.50.720:FF:000009">
    <property type="entry name" value="Fatty oxidation complex, alpha subunit"/>
    <property type="match status" value="1"/>
</dbReference>
<dbReference type="InterPro" id="IPR036291">
    <property type="entry name" value="NAD(P)-bd_dom_sf"/>
</dbReference>